<reference evidence="2" key="1">
    <citation type="submission" date="2017-04" db="EMBL/GenBank/DDBJ databases">
        <authorList>
            <person name="Varghese N."/>
            <person name="Submissions S."/>
        </authorList>
    </citation>
    <scope>NUCLEOTIDE SEQUENCE [LARGE SCALE GENOMIC DNA]</scope>
    <source>
        <strain evidence="2">RKEM611</strain>
    </source>
</reference>
<evidence type="ECO:0000313" key="1">
    <source>
        <dbReference type="EMBL" id="SME98277.1"/>
    </source>
</evidence>
<name>A0A1Y6BAU2_9BACT</name>
<dbReference type="PROSITE" id="PS51257">
    <property type="entry name" value="PROKAR_LIPOPROTEIN"/>
    <property type="match status" value="1"/>
</dbReference>
<dbReference type="STRING" id="1513793.SAMN06296036_102438"/>
<accession>A0A1Y6BAU2</accession>
<dbReference type="AlphaFoldDB" id="A0A1Y6BAU2"/>
<sequence length="417" mass="46216">MKYVALAGTIALLASCGNESVSTLDAVIPITTESEARLGFGIDPIYEQNYENCVEFDDGVVSEDSHSESTFNSGAPSLKLDQRQITTHKEVDRFLNASISGSFSYLGATGSFSTSYENRFDLDSDNLTIGIEAIADYGRFYLKNVRIKPEYAALSDKEFERRCGREYISGYRLGQGVYILMSLSESTLETYEKITADFDASKGGNTIESNFVKSAELLSKYGQLTVAARVFGGGDVASLSALLANSKDAEKFMTQIESYLKKMKKSQAVRTKYLTSAYPGRPNDISAVTFQSYKKETLTDLYSDYRKVMTSLSRVRSYIREGGPALRRYFGSRLCQVSESSRGPNCNEYISALNTLKDDLEEAVAVINKHASNCIAARQTSECKTPDVETLNVYDLTIIRWPGQYKKVLLDQLLGSL</sequence>
<evidence type="ECO:0000313" key="2">
    <source>
        <dbReference type="Proteomes" id="UP000192907"/>
    </source>
</evidence>
<proteinExistence type="predicted"/>
<dbReference type="RefSeq" id="WP_132314912.1">
    <property type="nucleotide sequence ID" value="NZ_FWZT01000002.1"/>
</dbReference>
<gene>
    <name evidence="1" type="ORF">SAMN06296036_102438</name>
</gene>
<dbReference type="EMBL" id="FWZT01000002">
    <property type="protein sequence ID" value="SME98277.1"/>
    <property type="molecule type" value="Genomic_DNA"/>
</dbReference>
<keyword evidence="2" id="KW-1185">Reference proteome</keyword>
<organism evidence="1 2">
    <name type="scientific">Pseudobacteriovorax antillogorgiicola</name>
    <dbReference type="NCBI Taxonomy" id="1513793"/>
    <lineage>
        <taxon>Bacteria</taxon>
        <taxon>Pseudomonadati</taxon>
        <taxon>Bdellovibrionota</taxon>
        <taxon>Oligoflexia</taxon>
        <taxon>Oligoflexales</taxon>
        <taxon>Pseudobacteriovoracaceae</taxon>
        <taxon>Pseudobacteriovorax</taxon>
    </lineage>
</organism>
<dbReference type="OrthoDB" id="10008220at2"/>
<dbReference type="Proteomes" id="UP000192907">
    <property type="component" value="Unassembled WGS sequence"/>
</dbReference>
<protein>
    <recommendedName>
        <fullName evidence="3">MAC/Perforin domain-containing protein</fullName>
    </recommendedName>
</protein>
<evidence type="ECO:0008006" key="3">
    <source>
        <dbReference type="Google" id="ProtNLM"/>
    </source>
</evidence>